<evidence type="ECO:0000256" key="1">
    <source>
        <dbReference type="SAM" id="MobiDB-lite"/>
    </source>
</evidence>
<evidence type="ECO:0000313" key="5">
    <source>
        <dbReference type="Proteomes" id="UP001628281"/>
    </source>
</evidence>
<feature type="region of interest" description="Disordered" evidence="1">
    <location>
        <begin position="402"/>
        <end position="422"/>
    </location>
</feature>
<dbReference type="Proteomes" id="UP001628281">
    <property type="component" value="Unassembled WGS sequence"/>
</dbReference>
<gene>
    <name evidence="2" type="ORF">ABAZ39_29895</name>
    <name evidence="3" type="ORF">ACJ41P_18280</name>
</gene>
<dbReference type="KEGG" id="abq:ABAZ39_29895"/>
<evidence type="ECO:0000313" key="4">
    <source>
        <dbReference type="Proteomes" id="UP000027186"/>
    </source>
</evidence>
<geneLocation type="plasmid" evidence="2 4">
    <name>AbAZ39_p3</name>
</geneLocation>
<sequence>MSGQIVVKQRRTETQGQTLQGTLFEHIDATTGRRHSVNMVSLYDLAPKYVFDSPESKANGQAAHNLEPRDPAAQDDRLPMIHRQFSFADQIYHLTVVPARIQRRVKGRDGRFVRDSSGAHVVEEIDAYPGEREQIIEDVIRKLASDPARLSVDNGEAILRFSLYEIWQELRSVRHTLSIPEIKEALMVMRRCTIQIERRGRRKVMMDSGIFAGLGLRQRPNETDDADDASILDDESGDAETFVQFNMMLREAIRRVDWHSISYEALMKIRNPFSRWLFKRIAETLRQDPSQSVVPITARDIIRDSGMAEWSRFRDMRLRIHDVVKALADTQIGALDRIEIEEIKEGRKYVDVEYNLYPSQSFLDQIRRAVAERSVNERELTLVVNNDDLDEAGRPKRFVPVTPETASQSRRRRRAALPKGSDGQMPLLDIVK</sequence>
<reference evidence="2 4" key="1">
    <citation type="journal article" date="2014" name="Genome Announc.">
        <title>Complete Genome Sequence of the Model Rhizosphere Strain Azospirillum brasilense Az39, Successfully Applied in Agriculture.</title>
        <authorList>
            <person name="Rivera D."/>
            <person name="Revale S."/>
            <person name="Molina R."/>
            <person name="Gualpa J."/>
            <person name="Puente M."/>
            <person name="Maroniche G."/>
            <person name="Paris G."/>
            <person name="Baker D."/>
            <person name="Clavijo B."/>
            <person name="McLay K."/>
            <person name="Spaepen S."/>
            <person name="Perticari A."/>
            <person name="Vazquez M."/>
            <person name="Wisniewski-Dye F."/>
            <person name="Watkins C."/>
            <person name="Martinez-Abarca F."/>
            <person name="Vanderleyden J."/>
            <person name="Cassan F."/>
        </authorList>
    </citation>
    <scope>NUCLEOTIDE SEQUENCE [LARGE SCALE GENOMIC DNA]</scope>
    <source>
        <strain evidence="2 4">Az39</strain>
        <plasmid evidence="2">AbAZ39_p3</plasmid>
    </source>
</reference>
<name>A0A060DTR1_9PROT</name>
<reference evidence="3 5" key="2">
    <citation type="submission" date="2024-11" db="EMBL/GenBank/DDBJ databases">
        <title>Draft genome sequences of two bacteria associated to sugarcane roots in Colombia.</title>
        <authorList>
            <person name="Pardo-Diaz S."/>
            <person name="Masmela-Mendoza J."/>
            <person name="Delgadillo-Duran P."/>
            <person name="Bautista E.J."/>
            <person name="Rojas-Tapias D.F."/>
        </authorList>
    </citation>
    <scope>NUCLEOTIDE SEQUENCE [LARGE SCALE GENOMIC DNA]</scope>
    <source>
        <strain evidence="3 5">Ap18</strain>
    </source>
</reference>
<dbReference type="EMBL" id="CP007796">
    <property type="protein sequence ID" value="AIB16070.1"/>
    <property type="molecule type" value="Genomic_DNA"/>
</dbReference>
<dbReference type="EMBL" id="JBJLSN010000027">
    <property type="protein sequence ID" value="MFL7903087.1"/>
    <property type="molecule type" value="Genomic_DNA"/>
</dbReference>
<accession>A0A060DTR1</accession>
<proteinExistence type="predicted"/>
<evidence type="ECO:0000313" key="2">
    <source>
        <dbReference type="EMBL" id="AIB16070.1"/>
    </source>
</evidence>
<evidence type="ECO:0000313" key="3">
    <source>
        <dbReference type="EMBL" id="MFL7903087.1"/>
    </source>
</evidence>
<organism evidence="2 4">
    <name type="scientific">Azospirillum argentinense</name>
    <dbReference type="NCBI Taxonomy" id="2970906"/>
    <lineage>
        <taxon>Bacteria</taxon>
        <taxon>Pseudomonadati</taxon>
        <taxon>Pseudomonadota</taxon>
        <taxon>Alphaproteobacteria</taxon>
        <taxon>Rhodospirillales</taxon>
        <taxon>Azospirillaceae</taxon>
        <taxon>Azospirillum</taxon>
    </lineage>
</organism>
<keyword evidence="5" id="KW-1185">Reference proteome</keyword>
<dbReference type="AlphaFoldDB" id="A0A060DTR1"/>
<dbReference type="Proteomes" id="UP000027186">
    <property type="component" value="Plasmid AbAZ39_p3"/>
</dbReference>
<dbReference type="RefSeq" id="WP_040137721.1">
    <property type="nucleotide sequence ID" value="NZ_CP007796.1"/>
</dbReference>
<protein>
    <submittedName>
        <fullName evidence="3">Plasmid replication protein</fullName>
    </submittedName>
</protein>
<keyword evidence="2" id="KW-0614">Plasmid</keyword>